<dbReference type="EMBL" id="JANBPT010000744">
    <property type="protein sequence ID" value="KAJ1913540.1"/>
    <property type="molecule type" value="Genomic_DNA"/>
</dbReference>
<protein>
    <submittedName>
        <fullName evidence="1">Uncharacterized protein</fullName>
    </submittedName>
</protein>
<name>A0A9W7ZP21_9FUNG</name>
<accession>A0A9W7ZP21</accession>
<evidence type="ECO:0000313" key="1">
    <source>
        <dbReference type="EMBL" id="KAJ1913540.1"/>
    </source>
</evidence>
<sequence length="121" mass="13319">MHQLFGNDTSDLQFALDIVQQPTEGSPSYTDGPGRLLLEPALVVQLRTYDESGEMVAAPIYTHQERASIRLSNGSMCRVLAGGVTKTIQSEEGYGDYAIFDDLSITVPGSFKFRVLQYVQV</sequence>
<dbReference type="Proteomes" id="UP001150569">
    <property type="component" value="Unassembled WGS sequence"/>
</dbReference>
<proteinExistence type="predicted"/>
<reference evidence="1" key="1">
    <citation type="submission" date="2022-07" db="EMBL/GenBank/DDBJ databases">
        <title>Phylogenomic reconstructions and comparative analyses of Kickxellomycotina fungi.</title>
        <authorList>
            <person name="Reynolds N.K."/>
            <person name="Stajich J.E."/>
            <person name="Barry K."/>
            <person name="Grigoriev I.V."/>
            <person name="Crous P."/>
            <person name="Smith M.E."/>
        </authorList>
    </citation>
    <scope>NUCLEOTIDE SEQUENCE</scope>
    <source>
        <strain evidence="1">RSA 861</strain>
    </source>
</reference>
<dbReference type="Gene3D" id="2.60.40.3960">
    <property type="entry name" value="Velvet domain"/>
    <property type="match status" value="1"/>
</dbReference>
<dbReference type="InterPro" id="IPR038491">
    <property type="entry name" value="Velvet_dom_sf"/>
</dbReference>
<gene>
    <name evidence="1" type="ORF">IWQ60_009168</name>
</gene>
<organism evidence="1 2">
    <name type="scientific">Tieghemiomyces parasiticus</name>
    <dbReference type="NCBI Taxonomy" id="78921"/>
    <lineage>
        <taxon>Eukaryota</taxon>
        <taxon>Fungi</taxon>
        <taxon>Fungi incertae sedis</taxon>
        <taxon>Zoopagomycota</taxon>
        <taxon>Kickxellomycotina</taxon>
        <taxon>Dimargaritomycetes</taxon>
        <taxon>Dimargaritales</taxon>
        <taxon>Dimargaritaceae</taxon>
        <taxon>Tieghemiomyces</taxon>
    </lineage>
</organism>
<keyword evidence="2" id="KW-1185">Reference proteome</keyword>
<evidence type="ECO:0000313" key="2">
    <source>
        <dbReference type="Proteomes" id="UP001150569"/>
    </source>
</evidence>
<comment type="caution">
    <text evidence="1">The sequence shown here is derived from an EMBL/GenBank/DDBJ whole genome shotgun (WGS) entry which is preliminary data.</text>
</comment>
<dbReference type="AlphaFoldDB" id="A0A9W7ZP21"/>